<dbReference type="Proteomes" id="UP000253090">
    <property type="component" value="Unassembled WGS sequence"/>
</dbReference>
<evidence type="ECO:0000313" key="2">
    <source>
        <dbReference type="EMBL" id="RCX23609.1"/>
    </source>
</evidence>
<reference evidence="2 3" key="1">
    <citation type="submission" date="2018-07" db="EMBL/GenBank/DDBJ databases">
        <title>Genomic Encyclopedia of Type Strains, Phase III (KMG-III): the genomes of soil and plant-associated and newly described type strains.</title>
        <authorList>
            <person name="Whitman W."/>
        </authorList>
    </citation>
    <scope>NUCLEOTIDE SEQUENCE [LARGE SCALE GENOMIC DNA]</scope>
    <source>
        <strain evidence="2 3">CECT 8333</strain>
    </source>
</reference>
<dbReference type="EMBL" id="QPJW01000001">
    <property type="protein sequence ID" value="RCX23609.1"/>
    <property type="molecule type" value="Genomic_DNA"/>
</dbReference>
<keyword evidence="3" id="KW-1185">Reference proteome</keyword>
<keyword evidence="1" id="KW-1133">Transmembrane helix</keyword>
<keyword evidence="1" id="KW-0812">Transmembrane</keyword>
<dbReference type="AlphaFoldDB" id="A0A369BPQ9"/>
<dbReference type="RefSeq" id="WP_181873029.1">
    <property type="nucleotide sequence ID" value="NZ_QPJW01000001.1"/>
</dbReference>
<keyword evidence="1" id="KW-0472">Membrane</keyword>
<gene>
    <name evidence="2" type="ORF">DFP94_1011210</name>
</gene>
<protein>
    <recommendedName>
        <fullName evidence="4">DUF4367 domain-containing protein</fullName>
    </recommendedName>
</protein>
<feature type="transmembrane region" description="Helical" evidence="1">
    <location>
        <begin position="65"/>
        <end position="87"/>
    </location>
</feature>
<comment type="caution">
    <text evidence="2">The sequence shown here is derived from an EMBL/GenBank/DDBJ whole genome shotgun (WGS) entry which is preliminary data.</text>
</comment>
<name>A0A369BPQ9_9BACL</name>
<accession>A0A369BPQ9</accession>
<organism evidence="2 3">
    <name type="scientific">Fontibacillus phaseoli</name>
    <dbReference type="NCBI Taxonomy" id="1416533"/>
    <lineage>
        <taxon>Bacteria</taxon>
        <taxon>Bacillati</taxon>
        <taxon>Bacillota</taxon>
        <taxon>Bacilli</taxon>
        <taxon>Bacillales</taxon>
        <taxon>Paenibacillaceae</taxon>
        <taxon>Fontibacillus</taxon>
    </lineage>
</organism>
<sequence length="286" mass="32125">MANIKNEKMENQEYPAEFESLFNDAFQKAIDTLPTYSEAERRKSWERIQKKLNRRRNFGKRRRHAKLFGIVAASMILGAVMFSPPLVTKAISPIFQELKNLGSGMSQIVFGNVQQQADSSKAKTTPPPDGFTEEELQEMSKSVHLVDSGTYSYVKMNMDEARDTLAFSLPRISYIPDRFTLHSLEVVIPAGTSDDPNSFGKSAHLLYISQNNQSLRLIFDLLMTNEVLSTISNENTEEVEINNGSIAYISTGNVTEINMMLGNVYFNAFGDVDKEEMLAIANGLNQ</sequence>
<evidence type="ECO:0000256" key="1">
    <source>
        <dbReference type="SAM" id="Phobius"/>
    </source>
</evidence>
<evidence type="ECO:0008006" key="4">
    <source>
        <dbReference type="Google" id="ProtNLM"/>
    </source>
</evidence>
<proteinExistence type="predicted"/>
<evidence type="ECO:0000313" key="3">
    <source>
        <dbReference type="Proteomes" id="UP000253090"/>
    </source>
</evidence>